<evidence type="ECO:0000259" key="7">
    <source>
        <dbReference type="Pfam" id="PF08281"/>
    </source>
</evidence>
<dbReference type="RefSeq" id="WP_179727461.1">
    <property type="nucleotide sequence ID" value="NZ_BAABEF010000001.1"/>
</dbReference>
<dbReference type="EMBL" id="JACCBF010000001">
    <property type="protein sequence ID" value="NYD31343.1"/>
    <property type="molecule type" value="Genomic_DNA"/>
</dbReference>
<dbReference type="PANTHER" id="PTHR43133:SF50">
    <property type="entry name" value="ECF RNA POLYMERASE SIGMA FACTOR SIGM"/>
    <property type="match status" value="1"/>
</dbReference>
<evidence type="ECO:0000256" key="1">
    <source>
        <dbReference type="ARBA" id="ARBA00010641"/>
    </source>
</evidence>
<organism evidence="8 9">
    <name type="scientific">Nocardioides kongjuensis</name>
    <dbReference type="NCBI Taxonomy" id="349522"/>
    <lineage>
        <taxon>Bacteria</taxon>
        <taxon>Bacillati</taxon>
        <taxon>Actinomycetota</taxon>
        <taxon>Actinomycetes</taxon>
        <taxon>Propionibacteriales</taxon>
        <taxon>Nocardioidaceae</taxon>
        <taxon>Nocardioides</taxon>
    </lineage>
</organism>
<evidence type="ECO:0000256" key="5">
    <source>
        <dbReference type="ARBA" id="ARBA00023163"/>
    </source>
</evidence>
<dbReference type="AlphaFoldDB" id="A0A852R8W6"/>
<dbReference type="InterPro" id="IPR013324">
    <property type="entry name" value="RNA_pol_sigma_r3/r4-like"/>
</dbReference>
<protein>
    <submittedName>
        <fullName evidence="8">RNA polymerase sigma-70 factor (Sigma-E family)</fullName>
    </submittedName>
</protein>
<feature type="domain" description="RNA polymerase sigma-70 region 2" evidence="6">
    <location>
        <begin position="14"/>
        <end position="78"/>
    </location>
</feature>
<dbReference type="Pfam" id="PF08281">
    <property type="entry name" value="Sigma70_r4_2"/>
    <property type="match status" value="1"/>
</dbReference>
<accession>A0A852R8W6</accession>
<dbReference type="InterPro" id="IPR013249">
    <property type="entry name" value="RNA_pol_sigma70_r4_t2"/>
</dbReference>
<dbReference type="CDD" id="cd06171">
    <property type="entry name" value="Sigma70_r4"/>
    <property type="match status" value="1"/>
</dbReference>
<dbReference type="GO" id="GO:0003677">
    <property type="term" value="F:DNA binding"/>
    <property type="evidence" value="ECO:0007669"/>
    <property type="project" value="UniProtKB-KW"/>
</dbReference>
<dbReference type="InterPro" id="IPR007627">
    <property type="entry name" value="RNA_pol_sigma70_r2"/>
</dbReference>
<evidence type="ECO:0000313" key="9">
    <source>
        <dbReference type="Proteomes" id="UP000582231"/>
    </source>
</evidence>
<dbReference type="Pfam" id="PF04542">
    <property type="entry name" value="Sigma70_r2"/>
    <property type="match status" value="1"/>
</dbReference>
<dbReference type="PANTHER" id="PTHR43133">
    <property type="entry name" value="RNA POLYMERASE ECF-TYPE SIGMA FACTO"/>
    <property type="match status" value="1"/>
</dbReference>
<dbReference type="InterPro" id="IPR013325">
    <property type="entry name" value="RNA_pol_sigma_r2"/>
</dbReference>
<dbReference type="InterPro" id="IPR014325">
    <property type="entry name" value="RNA_pol_sigma-E_actinobac"/>
</dbReference>
<dbReference type="SUPFAM" id="SSF88946">
    <property type="entry name" value="Sigma2 domain of RNA polymerase sigma factors"/>
    <property type="match status" value="1"/>
</dbReference>
<dbReference type="InterPro" id="IPR036388">
    <property type="entry name" value="WH-like_DNA-bd_sf"/>
</dbReference>
<dbReference type="Gene3D" id="1.10.1740.10">
    <property type="match status" value="1"/>
</dbReference>
<keyword evidence="5" id="KW-0804">Transcription</keyword>
<keyword evidence="4" id="KW-0238">DNA-binding</keyword>
<sequence>MRPKARDAEFEDFVRRRRSHLLGTAVVLSAGDHHLAEDLVQGVLVRLYLAWGRATRRGGVDAYARRALVNAFIDHRRRPSVARETVTDTVPDRAAATEHGALGEGAVDAELLAALRALPERMRAAVVLRHVADLSVEDAADALGCSPGTVKSQTARGLARLRELLPQAEPIPAAPYEGEPS</sequence>
<comment type="caution">
    <text evidence="8">The sequence shown here is derived from an EMBL/GenBank/DDBJ whole genome shotgun (WGS) entry which is preliminary data.</text>
</comment>
<dbReference type="NCBIfam" id="TIGR02983">
    <property type="entry name" value="SigE-fam_strep"/>
    <property type="match status" value="1"/>
</dbReference>
<dbReference type="GO" id="GO:0016987">
    <property type="term" value="F:sigma factor activity"/>
    <property type="evidence" value="ECO:0007669"/>
    <property type="project" value="UniProtKB-KW"/>
</dbReference>
<gene>
    <name evidence="8" type="ORF">BJ958_002889</name>
</gene>
<dbReference type="GO" id="GO:0006352">
    <property type="term" value="P:DNA-templated transcription initiation"/>
    <property type="evidence" value="ECO:0007669"/>
    <property type="project" value="InterPro"/>
</dbReference>
<proteinExistence type="inferred from homology"/>
<evidence type="ECO:0000256" key="3">
    <source>
        <dbReference type="ARBA" id="ARBA00023082"/>
    </source>
</evidence>
<dbReference type="Proteomes" id="UP000582231">
    <property type="component" value="Unassembled WGS sequence"/>
</dbReference>
<keyword evidence="9" id="KW-1185">Reference proteome</keyword>
<reference evidence="8 9" key="1">
    <citation type="submission" date="2020-07" db="EMBL/GenBank/DDBJ databases">
        <title>Sequencing the genomes of 1000 actinobacteria strains.</title>
        <authorList>
            <person name="Klenk H.-P."/>
        </authorList>
    </citation>
    <scope>NUCLEOTIDE SEQUENCE [LARGE SCALE GENOMIC DNA]</scope>
    <source>
        <strain evidence="8 9">DSM 19082</strain>
    </source>
</reference>
<feature type="domain" description="RNA polymerase sigma factor 70 region 4 type 2" evidence="7">
    <location>
        <begin position="110"/>
        <end position="161"/>
    </location>
</feature>
<evidence type="ECO:0000313" key="8">
    <source>
        <dbReference type="EMBL" id="NYD31343.1"/>
    </source>
</evidence>
<name>A0A852R8W6_9ACTN</name>
<dbReference type="NCBIfam" id="TIGR02937">
    <property type="entry name" value="sigma70-ECF"/>
    <property type="match status" value="1"/>
</dbReference>
<dbReference type="SUPFAM" id="SSF88659">
    <property type="entry name" value="Sigma3 and sigma4 domains of RNA polymerase sigma factors"/>
    <property type="match status" value="1"/>
</dbReference>
<dbReference type="Gene3D" id="1.10.10.10">
    <property type="entry name" value="Winged helix-like DNA-binding domain superfamily/Winged helix DNA-binding domain"/>
    <property type="match status" value="1"/>
</dbReference>
<evidence type="ECO:0000256" key="4">
    <source>
        <dbReference type="ARBA" id="ARBA00023125"/>
    </source>
</evidence>
<dbReference type="InterPro" id="IPR039425">
    <property type="entry name" value="RNA_pol_sigma-70-like"/>
</dbReference>
<comment type="similarity">
    <text evidence="1">Belongs to the sigma-70 factor family. ECF subfamily.</text>
</comment>
<evidence type="ECO:0000256" key="2">
    <source>
        <dbReference type="ARBA" id="ARBA00023015"/>
    </source>
</evidence>
<evidence type="ECO:0000259" key="6">
    <source>
        <dbReference type="Pfam" id="PF04542"/>
    </source>
</evidence>
<keyword evidence="2" id="KW-0805">Transcription regulation</keyword>
<dbReference type="InterPro" id="IPR014284">
    <property type="entry name" value="RNA_pol_sigma-70_dom"/>
</dbReference>
<keyword evidence="3" id="KW-0731">Sigma factor</keyword>